<dbReference type="RefSeq" id="WP_378534237.1">
    <property type="nucleotide sequence ID" value="NZ_JBHSBH010000010.1"/>
</dbReference>
<comment type="caution">
    <text evidence="2">The sequence shown here is derived from an EMBL/GenBank/DDBJ whole genome shotgun (WGS) entry which is preliminary data.</text>
</comment>
<feature type="non-terminal residue" evidence="2">
    <location>
        <position position="348"/>
    </location>
</feature>
<dbReference type="Gene3D" id="3.30.559.10">
    <property type="entry name" value="Chloramphenicol acetyltransferase-like domain"/>
    <property type="match status" value="1"/>
</dbReference>
<dbReference type="Gene3D" id="3.30.559.30">
    <property type="entry name" value="Nonribosomal peptide synthetase, condensation domain"/>
    <property type="match status" value="1"/>
</dbReference>
<reference evidence="3" key="1">
    <citation type="journal article" date="2019" name="Int. J. Syst. Evol. Microbiol.">
        <title>The Global Catalogue of Microorganisms (GCM) 10K type strain sequencing project: providing services to taxonomists for standard genome sequencing and annotation.</title>
        <authorList>
            <consortium name="The Broad Institute Genomics Platform"/>
            <consortium name="The Broad Institute Genome Sequencing Center for Infectious Disease"/>
            <person name="Wu L."/>
            <person name="Ma J."/>
        </authorList>
    </citation>
    <scope>NUCLEOTIDE SEQUENCE [LARGE SCALE GENOMIC DNA]</scope>
    <source>
        <strain evidence="3">TBRC 1826</strain>
    </source>
</reference>
<dbReference type="Proteomes" id="UP001595847">
    <property type="component" value="Unassembled WGS sequence"/>
</dbReference>
<evidence type="ECO:0000313" key="3">
    <source>
        <dbReference type="Proteomes" id="UP001595847"/>
    </source>
</evidence>
<proteinExistence type="predicted"/>
<dbReference type="InterPro" id="IPR023213">
    <property type="entry name" value="CAT-like_dom_sf"/>
</dbReference>
<dbReference type="SUPFAM" id="SSF52777">
    <property type="entry name" value="CoA-dependent acyltransferases"/>
    <property type="match status" value="2"/>
</dbReference>
<evidence type="ECO:0000259" key="1">
    <source>
        <dbReference type="Pfam" id="PF00668"/>
    </source>
</evidence>
<evidence type="ECO:0000313" key="2">
    <source>
        <dbReference type="EMBL" id="MFC3997344.1"/>
    </source>
</evidence>
<dbReference type="PANTHER" id="PTHR45527">
    <property type="entry name" value="NONRIBOSOMAL PEPTIDE SYNTHETASE"/>
    <property type="match status" value="1"/>
</dbReference>
<dbReference type="InterPro" id="IPR001242">
    <property type="entry name" value="Condensation_dom"/>
</dbReference>
<accession>A0ABV8FMH3</accession>
<dbReference type="PANTHER" id="PTHR45527:SF1">
    <property type="entry name" value="FATTY ACID SYNTHASE"/>
    <property type="match status" value="1"/>
</dbReference>
<organism evidence="2 3">
    <name type="scientific">Nocardiopsis sediminis</name>
    <dbReference type="NCBI Taxonomy" id="1778267"/>
    <lineage>
        <taxon>Bacteria</taxon>
        <taxon>Bacillati</taxon>
        <taxon>Actinomycetota</taxon>
        <taxon>Actinomycetes</taxon>
        <taxon>Streptosporangiales</taxon>
        <taxon>Nocardiopsidaceae</taxon>
        <taxon>Nocardiopsis</taxon>
    </lineage>
</organism>
<keyword evidence="3" id="KW-1185">Reference proteome</keyword>
<feature type="domain" description="Condensation" evidence="1">
    <location>
        <begin position="7"/>
        <end position="315"/>
    </location>
</feature>
<sequence length="348" mass="36767">MAAGEYIAISGGLDPALFADAFRQAAADIDALRLRFTADDGVVRQYLDPGPAPAPRHLDLSGEPGPWAAATAWLEREAARPVAPADGEGLYRHALITLGPRRHLWAHYAHPLLLDLPGLALLRTRVAEAYTALEEGRPIPPSGFAPIGEIVRAEEEVRHGAQFAADRAHWLDRYAAAPPCARPRTPGRALIRHHRTLPVGMRTALRRCATELGVDPAAPILAAAALYTLRLGAEGGAAVGLIAPAHDRSPAHRTPAALAALLPVPVEIDPGARLADLVATVAAEHAAATRHGRYGAADLDRDLRRRGTGPLAHPLITVATDEHHVRFGRNHGTVHVLSPGTAGELAGG</sequence>
<name>A0ABV8FMH3_9ACTN</name>
<dbReference type="Pfam" id="PF00668">
    <property type="entry name" value="Condensation"/>
    <property type="match status" value="1"/>
</dbReference>
<dbReference type="EMBL" id="JBHSBH010000010">
    <property type="protein sequence ID" value="MFC3997344.1"/>
    <property type="molecule type" value="Genomic_DNA"/>
</dbReference>
<protein>
    <submittedName>
        <fullName evidence="2">Condensation domain-containing protein</fullName>
    </submittedName>
</protein>
<gene>
    <name evidence="2" type="ORF">ACFOVU_15545</name>
</gene>